<dbReference type="PROSITE" id="PS01026">
    <property type="entry name" value="PHOTOSYSTEM_I_PSAGK"/>
    <property type="match status" value="1"/>
</dbReference>
<dbReference type="GO" id="GO:0015979">
    <property type="term" value="P:photosynthesis"/>
    <property type="evidence" value="ECO:0007669"/>
    <property type="project" value="UniProtKB-UniRule"/>
</dbReference>
<evidence type="ECO:0000256" key="4">
    <source>
        <dbReference type="ARBA" id="ARBA00022692"/>
    </source>
</evidence>
<dbReference type="Pfam" id="PF01241">
    <property type="entry name" value="PSI_PSAK"/>
    <property type="match status" value="1"/>
</dbReference>
<comment type="subcellular location">
    <subcellularLocation>
        <location evidence="9">Cellular thylakoid membrane</location>
        <topology evidence="9">Multi-pass membrane protein</topology>
    </subcellularLocation>
    <subcellularLocation>
        <location evidence="1">Membrane</location>
        <topology evidence="1">Multi-pass membrane protein</topology>
    </subcellularLocation>
</comment>
<dbReference type="InterPro" id="IPR035982">
    <property type="entry name" value="PSI_centre_PsaK_sf"/>
</dbReference>
<evidence type="ECO:0000256" key="9">
    <source>
        <dbReference type="HAMAP-Rule" id="MF_00474"/>
    </source>
</evidence>
<dbReference type="HOGENOM" id="CLU_160496_1_0_3"/>
<dbReference type="GO" id="GO:0009522">
    <property type="term" value="C:photosystem I"/>
    <property type="evidence" value="ECO:0007669"/>
    <property type="project" value="UniProtKB-KW"/>
</dbReference>
<evidence type="ECO:0000256" key="5">
    <source>
        <dbReference type="ARBA" id="ARBA00022836"/>
    </source>
</evidence>
<feature type="transmembrane region" description="Helical" evidence="9">
    <location>
        <begin position="20"/>
        <end position="38"/>
    </location>
</feature>
<evidence type="ECO:0000256" key="1">
    <source>
        <dbReference type="ARBA" id="ARBA00004141"/>
    </source>
</evidence>
<evidence type="ECO:0000256" key="3">
    <source>
        <dbReference type="ARBA" id="ARBA00022531"/>
    </source>
</evidence>
<keyword evidence="5 9" id="KW-0603">Photosystem I</keyword>
<keyword evidence="8 9" id="KW-0472">Membrane</keyword>
<dbReference type="HAMAP" id="MF_00474">
    <property type="entry name" value="PSI_PsaK"/>
    <property type="match status" value="1"/>
</dbReference>
<dbReference type="SUPFAM" id="SSF81563">
    <property type="entry name" value="Photosystem I reaction center subunit X, PsaK"/>
    <property type="match status" value="1"/>
</dbReference>
<comment type="similarity">
    <text evidence="2 9">Belongs to the PsaG/PsaK family.</text>
</comment>
<dbReference type="InterPro" id="IPR037101">
    <property type="entry name" value="PSI_PsaK_bact"/>
</dbReference>
<dbReference type="Gene3D" id="1.20.860.20">
    <property type="entry name" value="Photosystem I PsaK, reaction centre"/>
    <property type="match status" value="1"/>
</dbReference>
<dbReference type="OrthoDB" id="561382at2"/>
<evidence type="ECO:0000256" key="7">
    <source>
        <dbReference type="ARBA" id="ARBA00023078"/>
    </source>
</evidence>
<proteinExistence type="inferred from homology"/>
<comment type="caution">
    <text evidence="9">Lacks conserved residue(s) required for the propagation of feature annotation.</text>
</comment>
<gene>
    <name evidence="9" type="primary">psaK</name>
    <name evidence="10" type="ordered locus">Cyan7425_0741</name>
</gene>
<keyword evidence="4 9" id="KW-0812">Transmembrane</keyword>
<dbReference type="EMBL" id="CP001344">
    <property type="protein sequence ID" value="ACL43128.1"/>
    <property type="molecule type" value="Genomic_DNA"/>
</dbReference>
<evidence type="ECO:0000313" key="10">
    <source>
        <dbReference type="EMBL" id="ACL43128.1"/>
    </source>
</evidence>
<dbReference type="InterPro" id="IPR000549">
    <property type="entry name" value="PSI_PsaG/PsaK"/>
</dbReference>
<sequence length="87" mass="8921">MTPLLLTTTAATHAWTPSVGLVMVGCNLFAIAIGRYAIQKRGVGPTLPVELPALFKGFGLPELLATASFGHILGAGMISGMQNAGVL</sequence>
<dbReference type="STRING" id="395961.Cyan7425_0741"/>
<dbReference type="GO" id="GO:0031676">
    <property type="term" value="C:plasma membrane-derived thylakoid membrane"/>
    <property type="evidence" value="ECO:0007669"/>
    <property type="project" value="UniProtKB-SubCell"/>
</dbReference>
<reference evidence="10" key="1">
    <citation type="submission" date="2009-01" db="EMBL/GenBank/DDBJ databases">
        <title>Complete sequence of chromosome Cyanothece sp. PCC 7425.</title>
        <authorList>
            <consortium name="US DOE Joint Genome Institute"/>
            <person name="Lucas S."/>
            <person name="Copeland A."/>
            <person name="Lapidus A."/>
            <person name="Glavina del Rio T."/>
            <person name="Dalin E."/>
            <person name="Tice H."/>
            <person name="Bruce D."/>
            <person name="Goodwin L."/>
            <person name="Pitluck S."/>
            <person name="Sims D."/>
            <person name="Meineke L."/>
            <person name="Brettin T."/>
            <person name="Detter J.C."/>
            <person name="Han C."/>
            <person name="Larimer F."/>
            <person name="Land M."/>
            <person name="Hauser L."/>
            <person name="Kyrpides N."/>
            <person name="Ovchinnikova G."/>
            <person name="Liberton M."/>
            <person name="Stoeckel J."/>
            <person name="Banerjee A."/>
            <person name="Singh A."/>
            <person name="Page L."/>
            <person name="Sato H."/>
            <person name="Zhao L."/>
            <person name="Sherman L."/>
            <person name="Pakrasi H."/>
            <person name="Richardson P."/>
        </authorList>
    </citation>
    <scope>NUCLEOTIDE SEQUENCE</scope>
    <source>
        <strain evidence="10">PCC 7425</strain>
    </source>
</reference>
<accession>B8HVV0</accession>
<evidence type="ECO:0000256" key="2">
    <source>
        <dbReference type="ARBA" id="ARBA00006458"/>
    </source>
</evidence>
<dbReference type="eggNOG" id="ENOG503323W">
    <property type="taxonomic scope" value="Bacteria"/>
</dbReference>
<keyword evidence="3 9" id="KW-0602">Photosynthesis</keyword>
<organism evidence="10">
    <name type="scientific">Cyanothece sp. (strain PCC 7425 / ATCC 29141)</name>
    <dbReference type="NCBI Taxonomy" id="395961"/>
    <lineage>
        <taxon>Bacteria</taxon>
        <taxon>Bacillati</taxon>
        <taxon>Cyanobacteriota</taxon>
        <taxon>Cyanophyceae</taxon>
        <taxon>Gomontiellales</taxon>
        <taxon>Cyanothecaceae</taxon>
        <taxon>Cyanothece</taxon>
    </lineage>
</organism>
<dbReference type="KEGG" id="cyn:Cyan7425_0741"/>
<dbReference type="InterPro" id="IPR017492">
    <property type="entry name" value="PSI_PsaK"/>
</dbReference>
<keyword evidence="7 9" id="KW-0793">Thylakoid</keyword>
<keyword evidence="6 9" id="KW-1133">Transmembrane helix</keyword>
<dbReference type="NCBIfam" id="TIGR03049">
    <property type="entry name" value="PS_I_psaK"/>
    <property type="match status" value="1"/>
</dbReference>
<protein>
    <recommendedName>
        <fullName evidence="9">Photosystem I reaction center subunit PsaK</fullName>
    </recommendedName>
    <alternativeName>
        <fullName evidence="9">Photosystem I subunit X</fullName>
    </alternativeName>
</protein>
<evidence type="ECO:0000256" key="6">
    <source>
        <dbReference type="ARBA" id="ARBA00022989"/>
    </source>
</evidence>
<name>B8HVV0_CYAP4</name>
<dbReference type="AlphaFoldDB" id="B8HVV0"/>
<evidence type="ECO:0000256" key="8">
    <source>
        <dbReference type="ARBA" id="ARBA00023136"/>
    </source>
</evidence>